<dbReference type="Proteomes" id="UP001597221">
    <property type="component" value="Unassembled WGS sequence"/>
</dbReference>
<accession>A0ABW4HPV0</accession>
<comment type="caution">
    <text evidence="5">The sequence shown here is derived from an EMBL/GenBank/DDBJ whole genome shotgun (WGS) entry which is preliminary data.</text>
</comment>
<dbReference type="PANTHER" id="PTHR33744:SF1">
    <property type="entry name" value="DNA-BINDING TRANSCRIPTIONAL ACTIVATOR ADER"/>
    <property type="match status" value="1"/>
</dbReference>
<comment type="similarity">
    <text evidence="1">Belongs to the CdaR family.</text>
</comment>
<keyword evidence="6" id="KW-1185">Reference proteome</keyword>
<dbReference type="InterPro" id="IPR025736">
    <property type="entry name" value="PucR_C-HTH_dom"/>
</dbReference>
<dbReference type="InterPro" id="IPR042070">
    <property type="entry name" value="PucR_C-HTH_sf"/>
</dbReference>
<dbReference type="InterPro" id="IPR012914">
    <property type="entry name" value="PucR_dom"/>
</dbReference>
<dbReference type="Pfam" id="PF17853">
    <property type="entry name" value="GGDEF_2"/>
    <property type="match status" value="1"/>
</dbReference>
<dbReference type="EMBL" id="JBHUDE010000028">
    <property type="protein sequence ID" value="MFD1607230.1"/>
    <property type="molecule type" value="Genomic_DNA"/>
</dbReference>
<dbReference type="InterPro" id="IPR051448">
    <property type="entry name" value="CdaR-like_regulators"/>
</dbReference>
<evidence type="ECO:0000256" key="1">
    <source>
        <dbReference type="ARBA" id="ARBA00006754"/>
    </source>
</evidence>
<dbReference type="InterPro" id="IPR041522">
    <property type="entry name" value="CdaR_GGDEF"/>
</dbReference>
<protein>
    <submittedName>
        <fullName evidence="5">PucR family transcriptional regulator</fullName>
    </submittedName>
</protein>
<feature type="domain" description="Purine catabolism PurC-like" evidence="2">
    <location>
        <begin position="7"/>
        <end position="127"/>
    </location>
</feature>
<proteinExistence type="inferred from homology"/>
<reference evidence="6" key="1">
    <citation type="journal article" date="2019" name="Int. J. Syst. Evol. Microbiol.">
        <title>The Global Catalogue of Microorganisms (GCM) 10K type strain sequencing project: providing services to taxonomists for standard genome sequencing and annotation.</title>
        <authorList>
            <consortium name="The Broad Institute Genomics Platform"/>
            <consortium name="The Broad Institute Genome Sequencing Center for Infectious Disease"/>
            <person name="Wu L."/>
            <person name="Ma J."/>
        </authorList>
    </citation>
    <scope>NUCLEOTIDE SEQUENCE [LARGE SCALE GENOMIC DNA]</scope>
    <source>
        <strain evidence="6">CGMCC 1.12376</strain>
    </source>
</reference>
<evidence type="ECO:0000313" key="5">
    <source>
        <dbReference type="EMBL" id="MFD1607230.1"/>
    </source>
</evidence>
<sequence length="555" mass="64198">MDFQIKDLLNLEAFKDADYIGDKLELSYKVTGITVVDSPDISSWIRGGEVIVTSFYPIKSMTEKEMRCWMSELADKKISALIVKIPKVFEEIPKAVLDICHKRSIPIIKIPKDIPFTEITYPVMGQLFNKEAEKLKYFKEIHSRFTELSLQNVGSDVIIKTLDELIGNPVTIYNESFQKIASTNSDVELFYEFSESDEKESGFDTKFPFYRRTVIFPKLYERKLEQILVPITTVNQTKINLVVHAVNKEVNEYDFIAIENAATALSLELVKQLAISEVEKKFKNDLIDDLVSGKIKSVNSIYDRAAITKFDTEGKYAVVIFNLKPLQSKLTKEKFADKHQILQKHYEFLENTIDFYLTNAIIRDRVDEILVLWKVSARGDNDKKEINKIKQTVKHIRDKFKASIKDYAVQVGIGNISETITDLYKSYNEARDTLTIGQSSQQEDFIISFNDLGIYRLLYKFDDVNQLKDFIPASLQRLLEYQKSNKDALLETLNIFLQCQQNIAKSAQLLFVHYKTVTYRLERIKEITGMNYDDPEEMLSVQVGLRIIDVIERQE</sequence>
<dbReference type="RefSeq" id="WP_251513591.1">
    <property type="nucleotide sequence ID" value="NZ_JAMBON010000011.1"/>
</dbReference>
<evidence type="ECO:0000259" key="4">
    <source>
        <dbReference type="Pfam" id="PF17853"/>
    </source>
</evidence>
<dbReference type="Pfam" id="PF07905">
    <property type="entry name" value="PucR"/>
    <property type="match status" value="1"/>
</dbReference>
<organism evidence="5 6">
    <name type="scientific">Oceanobacillus luteolus</name>
    <dbReference type="NCBI Taxonomy" id="1274358"/>
    <lineage>
        <taxon>Bacteria</taxon>
        <taxon>Bacillati</taxon>
        <taxon>Bacillota</taxon>
        <taxon>Bacilli</taxon>
        <taxon>Bacillales</taxon>
        <taxon>Bacillaceae</taxon>
        <taxon>Oceanobacillus</taxon>
    </lineage>
</organism>
<evidence type="ECO:0000259" key="3">
    <source>
        <dbReference type="Pfam" id="PF13556"/>
    </source>
</evidence>
<dbReference type="Gene3D" id="1.10.10.2840">
    <property type="entry name" value="PucR C-terminal helix-turn-helix domain"/>
    <property type="match status" value="1"/>
</dbReference>
<feature type="domain" description="PucR C-terminal helix-turn-helix" evidence="3">
    <location>
        <begin position="489"/>
        <end position="547"/>
    </location>
</feature>
<evidence type="ECO:0000313" key="6">
    <source>
        <dbReference type="Proteomes" id="UP001597221"/>
    </source>
</evidence>
<feature type="domain" description="CdaR GGDEF-like" evidence="4">
    <location>
        <begin position="300"/>
        <end position="435"/>
    </location>
</feature>
<dbReference type="PANTHER" id="PTHR33744">
    <property type="entry name" value="CARBOHYDRATE DIACID REGULATOR"/>
    <property type="match status" value="1"/>
</dbReference>
<name>A0ABW4HPV0_9BACI</name>
<evidence type="ECO:0000259" key="2">
    <source>
        <dbReference type="Pfam" id="PF07905"/>
    </source>
</evidence>
<gene>
    <name evidence="5" type="ORF">ACFSBH_06150</name>
</gene>
<dbReference type="Pfam" id="PF13556">
    <property type="entry name" value="HTH_30"/>
    <property type="match status" value="1"/>
</dbReference>